<keyword evidence="2" id="KW-1185">Reference proteome</keyword>
<dbReference type="RefSeq" id="WP_141977793.1">
    <property type="nucleotide sequence ID" value="NZ_VFPP01000001.1"/>
</dbReference>
<organism evidence="1 2">
    <name type="scientific">Saccharothrix saharensis</name>
    <dbReference type="NCBI Taxonomy" id="571190"/>
    <lineage>
        <taxon>Bacteria</taxon>
        <taxon>Bacillati</taxon>
        <taxon>Actinomycetota</taxon>
        <taxon>Actinomycetes</taxon>
        <taxon>Pseudonocardiales</taxon>
        <taxon>Pseudonocardiaceae</taxon>
        <taxon>Saccharothrix</taxon>
    </lineage>
</organism>
<dbReference type="SUPFAM" id="SSF52540">
    <property type="entry name" value="P-loop containing nucleoside triphosphate hydrolases"/>
    <property type="match status" value="1"/>
</dbReference>
<protein>
    <submittedName>
        <fullName evidence="1">Uncharacterized protein</fullName>
    </submittedName>
</protein>
<evidence type="ECO:0000313" key="1">
    <source>
        <dbReference type="EMBL" id="TQM80054.1"/>
    </source>
</evidence>
<reference evidence="1 2" key="1">
    <citation type="submission" date="2019-06" db="EMBL/GenBank/DDBJ databases">
        <title>Sequencing the genomes of 1000 actinobacteria strains.</title>
        <authorList>
            <person name="Klenk H.-P."/>
        </authorList>
    </citation>
    <scope>NUCLEOTIDE SEQUENCE [LARGE SCALE GENOMIC DNA]</scope>
    <source>
        <strain evidence="1 2">DSM 45456</strain>
    </source>
</reference>
<comment type="caution">
    <text evidence="1">The sequence shown here is derived from an EMBL/GenBank/DDBJ whole genome shotgun (WGS) entry which is preliminary data.</text>
</comment>
<accession>A0A543JB82</accession>
<dbReference type="InterPro" id="IPR027417">
    <property type="entry name" value="P-loop_NTPase"/>
</dbReference>
<dbReference type="EMBL" id="VFPP01000001">
    <property type="protein sequence ID" value="TQM80054.1"/>
    <property type="molecule type" value="Genomic_DNA"/>
</dbReference>
<name>A0A543JB82_9PSEU</name>
<dbReference type="OrthoDB" id="3512096at2"/>
<gene>
    <name evidence="1" type="ORF">FHX81_2377</name>
</gene>
<dbReference type="AlphaFoldDB" id="A0A543JB82"/>
<dbReference type="Proteomes" id="UP000316628">
    <property type="component" value="Unassembled WGS sequence"/>
</dbReference>
<evidence type="ECO:0000313" key="2">
    <source>
        <dbReference type="Proteomes" id="UP000316628"/>
    </source>
</evidence>
<proteinExistence type="predicted"/>
<sequence length="666" mass="72442">MSLLIKGAVVRVLHGRDAILEIATNLIVRGSPVSGDARRAERRIPPALVLVGPGGSGKSAVLAELDERLGDQPHVRVDAARTGRDGTSPVLALVTAVMFELARHDARRFRFSRFLVGWLITEVDLDDGNVDLAHRQAEAELRRVDPAALSARLAGMIALLPEQTGMPDTADAVQQFLPPLIEGLTRTHWGRRATLLSGHEWYGHRDRDRRRDAVAELVALNRLRRLGGEEGQAEVDRTLVEAFLADVRHAVRRGTVDPVLLLDNADHESGVEFLRALAAIRYAPATDYPHDHLTVIAGGNGTLVKSLEIAKDEVAVDDPTVVERVRTGRLDVKGPWLALPLRDLTEPEMLLLAEGVGIEAQHRHRVVRVLRDLTRGHPGGTALLMQAAALVGAGTACPGDMLAQDVPAPPSRDRNAPRTRPAADVVLDMFLADLPATLRYDLTTCAAARDHDEAAVIAGSPMTGTAFHDQEPLLSTAHWSPREPGGDPVMHPLLRLLLLRELAKRPASATTSWRPVFGLLAEKAGHEDDRLHHLFARGDTDVVVQRLVALLRERGGRQWLALVRSLATCPAHPDLAGARVERTGDGPTDAVTAVLTAWRAGADPLQVGSRADRHGVVYTEMPVLAREALDDHGEFVSVAAEHRELAKRWRDVRCGDPADEEWGSGR</sequence>